<dbReference type="PANTHER" id="PTHR42923:SF46">
    <property type="entry name" value="AMINE OXIDASE"/>
    <property type="match status" value="1"/>
</dbReference>
<dbReference type="InterPro" id="IPR050464">
    <property type="entry name" value="Zeta_carotene_desat/Oxidored"/>
</dbReference>
<protein>
    <submittedName>
        <fullName evidence="2">FAD-dependent oxidoreductase</fullName>
    </submittedName>
</protein>
<feature type="domain" description="Amine oxidase" evidence="1">
    <location>
        <begin position="265"/>
        <end position="505"/>
    </location>
</feature>
<dbReference type="SUPFAM" id="SSF51905">
    <property type="entry name" value="FAD/NAD(P)-binding domain"/>
    <property type="match status" value="1"/>
</dbReference>
<dbReference type="GeneID" id="71855515"/>
<accession>A0ABD5P4L1</accession>
<comment type="caution">
    <text evidence="2">The sequence shown here is derived from an EMBL/GenBank/DDBJ whole genome shotgun (WGS) entry which is preliminary data.</text>
</comment>
<dbReference type="PRINTS" id="PR00419">
    <property type="entry name" value="ADXRDTASE"/>
</dbReference>
<evidence type="ECO:0000313" key="2">
    <source>
        <dbReference type="EMBL" id="MFC4249075.1"/>
    </source>
</evidence>
<gene>
    <name evidence="2" type="ORF">ACFOZ7_19445</name>
</gene>
<proteinExistence type="predicted"/>
<evidence type="ECO:0000259" key="1">
    <source>
        <dbReference type="Pfam" id="PF01593"/>
    </source>
</evidence>
<name>A0ABD5P4L1_9EURY</name>
<reference evidence="2 3" key="1">
    <citation type="journal article" date="2014" name="Int. J. Syst. Evol. Microbiol.">
        <title>Complete genome sequence of Corynebacterium casei LMG S-19264T (=DSM 44701T), isolated from a smear-ripened cheese.</title>
        <authorList>
            <consortium name="US DOE Joint Genome Institute (JGI-PGF)"/>
            <person name="Walter F."/>
            <person name="Albersmeier A."/>
            <person name="Kalinowski J."/>
            <person name="Ruckert C."/>
        </authorList>
    </citation>
    <scope>NUCLEOTIDE SEQUENCE [LARGE SCALE GENOMIC DNA]</scope>
    <source>
        <strain evidence="2 3">IBRC-M 10912</strain>
    </source>
</reference>
<dbReference type="AlphaFoldDB" id="A0ABD5P4L1"/>
<dbReference type="InterPro" id="IPR002937">
    <property type="entry name" value="Amino_oxidase"/>
</dbReference>
<evidence type="ECO:0000313" key="3">
    <source>
        <dbReference type="Proteomes" id="UP001595821"/>
    </source>
</evidence>
<dbReference type="InterPro" id="IPR036188">
    <property type="entry name" value="FAD/NAD-bd_sf"/>
</dbReference>
<organism evidence="2 3">
    <name type="scientific">Natribaculum luteum</name>
    <dbReference type="NCBI Taxonomy" id="1586232"/>
    <lineage>
        <taxon>Archaea</taxon>
        <taxon>Methanobacteriati</taxon>
        <taxon>Methanobacteriota</taxon>
        <taxon>Stenosarchaea group</taxon>
        <taxon>Halobacteria</taxon>
        <taxon>Halobacteriales</taxon>
        <taxon>Natrialbaceae</taxon>
        <taxon>Natribaculum</taxon>
    </lineage>
</organism>
<dbReference type="Pfam" id="PF01593">
    <property type="entry name" value="Amino_oxidase"/>
    <property type="match status" value="1"/>
</dbReference>
<dbReference type="Pfam" id="PF13450">
    <property type="entry name" value="NAD_binding_8"/>
    <property type="match status" value="1"/>
</dbReference>
<dbReference type="EMBL" id="JBHSDJ010000130">
    <property type="protein sequence ID" value="MFC4249075.1"/>
    <property type="molecule type" value="Genomic_DNA"/>
</dbReference>
<sequence length="577" mass="65106">MTEVTILGGGVAGLSAAQELAERGFEVTVYERNRRFGGKARSFPGPGIDDGTSLPAEHGFRFFPGFYRHVIDTMERTPVESGPDASRSVADNLVPTTQMLQAVTEGTSRVMTTERPRTIEEWRDRLASIFGGGQVPPDESAFFVDRLLVLLTSCQQRFDEEYEQMPWWEFVNADAMSSAYQKYLAYGVTQSLVAMRPEVSSTRTIGRIYLQMMRGLFDDSVHADRLLNGPTNDAWIDPWVDYLEDLGVTLVPETTATALECENGRATGVRLRRDGADERVESDYYVAAVPVEVMRELTTAELESAAPSLRDLERIDTAWMNGVQFYLTRDVSTVEGHGIYYDSPWALTSISQRQFWEEFDRYDGDGAVGGVLSVIVSEWDRPGIVYGKPARECTPTELATEVWEQLKAHLNHKRTRGGHKTSVLEDENLLEWFVDPALSYDEDAGVLSNAEPLLINTVDTLQYRPPADVEIPNLVIAADYVRTHTDLASMESANEAARRAVNAILRREDHAASRCRLWEFEYPNLFEPARRHDEFQWELNLPHPGTAAPILWEGYRRAIRDPLTGIEAVTRMFSRRD</sequence>
<dbReference type="Proteomes" id="UP001595821">
    <property type="component" value="Unassembled WGS sequence"/>
</dbReference>
<dbReference type="RefSeq" id="WP_246969915.1">
    <property type="nucleotide sequence ID" value="NZ_CP095397.1"/>
</dbReference>
<dbReference type="Gene3D" id="3.50.50.60">
    <property type="entry name" value="FAD/NAD(P)-binding domain"/>
    <property type="match status" value="1"/>
</dbReference>
<dbReference type="PANTHER" id="PTHR42923">
    <property type="entry name" value="PROTOPORPHYRINOGEN OXIDASE"/>
    <property type="match status" value="1"/>
</dbReference>